<proteinExistence type="inferred from homology"/>
<evidence type="ECO:0000256" key="1">
    <source>
        <dbReference type="ARBA" id="ARBA00004477"/>
    </source>
</evidence>
<keyword evidence="6 10" id="KW-0812">Transmembrane</keyword>
<sequence>MARQRKDLTKKKGTPKRSTQAAVANKSNTTSNVPQQQQDTGSKEIVIQTIDIEPLVQYILYALLFSRIVVQPLYSLISDCDETFNYWEPLNYMVRGFGKETWEYSPVYSIRSWCFLLPLFNVLKVVSKIAKFVPAPLSNFYKPYHLFYLARIILGAVSFLVERQFFIQLCVSFSADFAKWWLLLQLFNPGYFHASVELLPSSFAMTVMLHATNYYIKYVSEKYQNKTKLDFFVKSVACIVVGAIAGWPFVFVLILPLGLHFVLNNFNYMNFIAKGLIGCAKSLFVIVAYITFVDSIFYGKFSPVFFNIVAYNVFNATEESGPNIFGVEPWYYYLQNLVLNFPLVTLLGLLLSFTVFYKFQFFKQCWPVYMQIVIWIGIFNNQPHKEERFLYPIYGLLTFVAAASFVSTHSKNKSQNAKRLPKKPTLGSIVKVFLVLALAGQALLRISSLVINYTGPLAVYEHLNSLSNSTESESVVNVCVGREWYHYPSSFFLPDNHRLKFVSSGFDGLLPGDFQEDVETWVSGIRIVPEGMNNMNLYDEAKVVNVEQCDYLIDVDLPVYDTGKDAINDSTKGKKLYCSSIIDVEHSKLLGRAFTVPFWAYLPKPILKLTSKFYHVEYLDYCLYERK</sequence>
<feature type="transmembrane region" description="Helical" evidence="10">
    <location>
        <begin position="366"/>
        <end position="383"/>
    </location>
</feature>
<feature type="transmembrane region" description="Helical" evidence="10">
    <location>
        <begin position="389"/>
        <end position="406"/>
    </location>
</feature>
<organism evidence="12 13">
    <name type="scientific">Hanseniaspora osmophila</name>
    <dbReference type="NCBI Taxonomy" id="56408"/>
    <lineage>
        <taxon>Eukaryota</taxon>
        <taxon>Fungi</taxon>
        <taxon>Dikarya</taxon>
        <taxon>Ascomycota</taxon>
        <taxon>Saccharomycotina</taxon>
        <taxon>Saccharomycetes</taxon>
        <taxon>Saccharomycodales</taxon>
        <taxon>Saccharomycodaceae</taxon>
        <taxon>Hanseniaspora</taxon>
    </lineage>
</organism>
<dbReference type="GO" id="GO:0000026">
    <property type="term" value="F:alpha-1,2-mannosyltransferase activity"/>
    <property type="evidence" value="ECO:0007669"/>
    <property type="project" value="TreeGrafter"/>
</dbReference>
<dbReference type="InterPro" id="IPR005599">
    <property type="entry name" value="GPI_mannosylTrfase"/>
</dbReference>
<dbReference type="Proteomes" id="UP000095728">
    <property type="component" value="Unassembled WGS sequence"/>
</dbReference>
<feature type="transmembrane region" description="Helical" evidence="10">
    <location>
        <begin position="426"/>
        <end position="444"/>
    </location>
</feature>
<evidence type="ECO:0000256" key="9">
    <source>
        <dbReference type="ARBA" id="ARBA00023136"/>
    </source>
</evidence>
<dbReference type="PANTHER" id="PTHR22760:SF2">
    <property type="entry name" value="ALPHA-1,2-MANNOSYLTRANSFERASE ALG9"/>
    <property type="match status" value="1"/>
</dbReference>
<dbReference type="GO" id="GO:0006487">
    <property type="term" value="P:protein N-linked glycosylation"/>
    <property type="evidence" value="ECO:0007669"/>
    <property type="project" value="TreeGrafter"/>
</dbReference>
<evidence type="ECO:0000256" key="4">
    <source>
        <dbReference type="ARBA" id="ARBA00022676"/>
    </source>
</evidence>
<reference evidence="13" key="1">
    <citation type="journal article" date="2016" name="Genome Announc.">
        <title>Genome sequences of three species of Hanseniaspora isolated from spontaneous wine fermentations.</title>
        <authorList>
            <person name="Sternes P.R."/>
            <person name="Lee D."/>
            <person name="Kutyna D.R."/>
            <person name="Borneman A.R."/>
        </authorList>
    </citation>
    <scope>NUCLEOTIDE SEQUENCE [LARGE SCALE GENOMIC DNA]</scope>
    <source>
        <strain evidence="13">AWRI3579</strain>
    </source>
</reference>
<feature type="transmembrane region" description="Helical" evidence="10">
    <location>
        <begin position="198"/>
        <end position="216"/>
    </location>
</feature>
<dbReference type="InParanoid" id="A0A1E5RNZ4"/>
<keyword evidence="13" id="KW-1185">Reference proteome</keyword>
<dbReference type="GO" id="GO:0005789">
    <property type="term" value="C:endoplasmic reticulum membrane"/>
    <property type="evidence" value="ECO:0007669"/>
    <property type="project" value="UniProtKB-SubCell"/>
</dbReference>
<evidence type="ECO:0000256" key="7">
    <source>
        <dbReference type="ARBA" id="ARBA00022824"/>
    </source>
</evidence>
<accession>A0A1E5RNZ4</accession>
<comment type="similarity">
    <text evidence="3 10">Belongs to the glycosyltransferase 22 family.</text>
</comment>
<evidence type="ECO:0000313" key="13">
    <source>
        <dbReference type="Proteomes" id="UP000095728"/>
    </source>
</evidence>
<feature type="transmembrane region" description="Helical" evidence="10">
    <location>
        <begin position="297"/>
        <end position="317"/>
    </location>
</feature>
<feature type="transmembrane region" description="Helical" evidence="10">
    <location>
        <begin position="271"/>
        <end position="290"/>
    </location>
</feature>
<evidence type="ECO:0000256" key="2">
    <source>
        <dbReference type="ARBA" id="ARBA00004922"/>
    </source>
</evidence>
<dbReference type="STRING" id="56408.A0A1E5RNZ4"/>
<evidence type="ECO:0000256" key="3">
    <source>
        <dbReference type="ARBA" id="ARBA00007063"/>
    </source>
</evidence>
<evidence type="ECO:0000256" key="10">
    <source>
        <dbReference type="RuleBase" id="RU363075"/>
    </source>
</evidence>
<evidence type="ECO:0000256" key="11">
    <source>
        <dbReference type="SAM" id="MobiDB-lite"/>
    </source>
</evidence>
<keyword evidence="9 10" id="KW-0472">Membrane</keyword>
<dbReference type="EMBL" id="LPNM01000005">
    <property type="protein sequence ID" value="OEJ88588.1"/>
    <property type="molecule type" value="Genomic_DNA"/>
</dbReference>
<dbReference type="UniPathway" id="UPA00378"/>
<dbReference type="OrthoDB" id="497541at2759"/>
<keyword evidence="4 10" id="KW-0328">Glycosyltransferase</keyword>
<feature type="compositionally biased region" description="Polar residues" evidence="11">
    <location>
        <begin position="16"/>
        <end position="38"/>
    </location>
</feature>
<dbReference type="EC" id="2.4.1.-" evidence="10"/>
<comment type="subcellular location">
    <subcellularLocation>
        <location evidence="1 10">Endoplasmic reticulum membrane</location>
        <topology evidence="1 10">Multi-pass membrane protein</topology>
    </subcellularLocation>
</comment>
<feature type="transmembrane region" description="Helical" evidence="10">
    <location>
        <begin position="337"/>
        <end position="359"/>
    </location>
</feature>
<keyword evidence="8 10" id="KW-1133">Transmembrane helix</keyword>
<feature type="transmembrane region" description="Helical" evidence="10">
    <location>
        <begin position="236"/>
        <end position="259"/>
    </location>
</feature>
<dbReference type="FunCoup" id="A0A1E5RNZ4">
    <property type="interactions" value="953"/>
</dbReference>
<name>A0A1E5RNZ4_9ASCO</name>
<dbReference type="AlphaFoldDB" id="A0A1E5RNZ4"/>
<protein>
    <recommendedName>
        <fullName evidence="10">Mannosyltransferase</fullName>
        <ecNumber evidence="10">2.4.1.-</ecNumber>
    </recommendedName>
</protein>
<keyword evidence="7 10" id="KW-0256">Endoplasmic reticulum</keyword>
<comment type="caution">
    <text evidence="12">The sequence shown here is derived from an EMBL/GenBank/DDBJ whole genome shotgun (WGS) entry which is preliminary data.</text>
</comment>
<dbReference type="PANTHER" id="PTHR22760">
    <property type="entry name" value="GLYCOSYLTRANSFERASE"/>
    <property type="match status" value="1"/>
</dbReference>
<keyword evidence="5 12" id="KW-0808">Transferase</keyword>
<evidence type="ECO:0000256" key="8">
    <source>
        <dbReference type="ARBA" id="ARBA00022989"/>
    </source>
</evidence>
<dbReference type="Pfam" id="PF03901">
    <property type="entry name" value="Glyco_transf_22"/>
    <property type="match status" value="1"/>
</dbReference>
<gene>
    <name evidence="12" type="ORF">AWRI3579_g596</name>
</gene>
<evidence type="ECO:0000256" key="5">
    <source>
        <dbReference type="ARBA" id="ARBA00022679"/>
    </source>
</evidence>
<feature type="transmembrane region" description="Helical" evidence="10">
    <location>
        <begin position="144"/>
        <end position="161"/>
    </location>
</feature>
<feature type="region of interest" description="Disordered" evidence="11">
    <location>
        <begin position="1"/>
        <end position="38"/>
    </location>
</feature>
<comment type="pathway">
    <text evidence="2">Protein modification; protein glycosylation.</text>
</comment>
<evidence type="ECO:0000313" key="12">
    <source>
        <dbReference type="EMBL" id="OEJ88588.1"/>
    </source>
</evidence>
<evidence type="ECO:0000256" key="6">
    <source>
        <dbReference type="ARBA" id="ARBA00022692"/>
    </source>
</evidence>